<organism evidence="2 3">
    <name type="scientific">Staurois parvus</name>
    <dbReference type="NCBI Taxonomy" id="386267"/>
    <lineage>
        <taxon>Eukaryota</taxon>
        <taxon>Metazoa</taxon>
        <taxon>Chordata</taxon>
        <taxon>Craniata</taxon>
        <taxon>Vertebrata</taxon>
        <taxon>Euteleostomi</taxon>
        <taxon>Amphibia</taxon>
        <taxon>Batrachia</taxon>
        <taxon>Anura</taxon>
        <taxon>Neobatrachia</taxon>
        <taxon>Ranoidea</taxon>
        <taxon>Ranidae</taxon>
        <taxon>Staurois</taxon>
    </lineage>
</organism>
<evidence type="ECO:0000256" key="1">
    <source>
        <dbReference type="SAM" id="MobiDB-lite"/>
    </source>
</evidence>
<evidence type="ECO:0000313" key="2">
    <source>
        <dbReference type="EMBL" id="CAI9602755.1"/>
    </source>
</evidence>
<dbReference type="EMBL" id="CATNWA010017732">
    <property type="protein sequence ID" value="CAI9602755.1"/>
    <property type="molecule type" value="Genomic_DNA"/>
</dbReference>
<keyword evidence="3" id="KW-1185">Reference proteome</keyword>
<proteinExistence type="predicted"/>
<gene>
    <name evidence="2" type="ORF">SPARVUS_LOCUS13179448</name>
</gene>
<comment type="caution">
    <text evidence="2">The sequence shown here is derived from an EMBL/GenBank/DDBJ whole genome shotgun (WGS) entry which is preliminary data.</text>
</comment>
<accession>A0ABN9G060</accession>
<reference evidence="2" key="1">
    <citation type="submission" date="2023-05" db="EMBL/GenBank/DDBJ databases">
        <authorList>
            <person name="Stuckert A."/>
        </authorList>
    </citation>
    <scope>NUCLEOTIDE SEQUENCE</scope>
</reference>
<name>A0ABN9G060_9NEOB</name>
<sequence length="46" mass="5475">MARPGLGQKNRPGHFGLSSPKPRDPFLRAWWRNARVWSHERPLQPW</sequence>
<dbReference type="Proteomes" id="UP001162483">
    <property type="component" value="Unassembled WGS sequence"/>
</dbReference>
<feature type="region of interest" description="Disordered" evidence="1">
    <location>
        <begin position="1"/>
        <end position="23"/>
    </location>
</feature>
<evidence type="ECO:0000313" key="3">
    <source>
        <dbReference type="Proteomes" id="UP001162483"/>
    </source>
</evidence>
<protein>
    <submittedName>
        <fullName evidence="2">Uncharacterized protein</fullName>
    </submittedName>
</protein>